<dbReference type="EMBL" id="UINC01038182">
    <property type="protein sequence ID" value="SVB34812.1"/>
    <property type="molecule type" value="Genomic_DNA"/>
</dbReference>
<dbReference type="InterPro" id="IPR016084">
    <property type="entry name" value="Haem_Oase-like_multi-hlx"/>
</dbReference>
<dbReference type="InterPro" id="IPR004305">
    <property type="entry name" value="Thiaminase-2/PQQC"/>
</dbReference>
<gene>
    <name evidence="2" type="ORF">METZ01_LOCUS187666</name>
</gene>
<protein>
    <recommendedName>
        <fullName evidence="1">Thiaminase-2/PQQC domain-containing protein</fullName>
    </recommendedName>
</protein>
<dbReference type="PANTHER" id="PTHR43198">
    <property type="entry name" value="BIFUNCTIONAL TH2 PROTEIN"/>
    <property type="match status" value="1"/>
</dbReference>
<evidence type="ECO:0000259" key="1">
    <source>
        <dbReference type="Pfam" id="PF03070"/>
    </source>
</evidence>
<sequence>MALFERLKIDNQDIWSRYIGHRFVRELGMGDLPKRCFQHYLGQDYLFLIHLARAYALAAYKSETLADVRQAFLGLSAILNVEMDLHVQFCTNWGLSEVDMEGLPESNETMAYTRFVLEKGVAGDLLDLHVALAPCIIGYAELGRKLAPADKSNKYSAWIDMYASEDYQNIAAVEIEQLERLFVLKAGEGRFRALSKTFGQATQLEVAFWEMAMEVVV</sequence>
<accession>A0A382D9V0</accession>
<reference evidence="2" key="1">
    <citation type="submission" date="2018-05" db="EMBL/GenBank/DDBJ databases">
        <authorList>
            <person name="Lanie J.A."/>
            <person name="Ng W.-L."/>
            <person name="Kazmierczak K.M."/>
            <person name="Andrzejewski T.M."/>
            <person name="Davidsen T.M."/>
            <person name="Wayne K.J."/>
            <person name="Tettelin H."/>
            <person name="Glass J.I."/>
            <person name="Rusch D."/>
            <person name="Podicherti R."/>
            <person name="Tsui H.-C.T."/>
            <person name="Winkler M.E."/>
        </authorList>
    </citation>
    <scope>NUCLEOTIDE SEQUENCE</scope>
</reference>
<dbReference type="Gene3D" id="1.20.910.10">
    <property type="entry name" value="Heme oxygenase-like"/>
    <property type="match status" value="1"/>
</dbReference>
<name>A0A382D9V0_9ZZZZ</name>
<evidence type="ECO:0000313" key="2">
    <source>
        <dbReference type="EMBL" id="SVB34812.1"/>
    </source>
</evidence>
<feature type="domain" description="Thiaminase-2/PQQC" evidence="1">
    <location>
        <begin position="12"/>
        <end position="214"/>
    </location>
</feature>
<proteinExistence type="predicted"/>
<dbReference type="Pfam" id="PF03070">
    <property type="entry name" value="TENA_THI-4"/>
    <property type="match status" value="1"/>
</dbReference>
<dbReference type="CDD" id="cd19367">
    <property type="entry name" value="TenA_C_ScTHI20-like"/>
    <property type="match status" value="1"/>
</dbReference>
<dbReference type="SUPFAM" id="SSF48613">
    <property type="entry name" value="Heme oxygenase-like"/>
    <property type="match status" value="1"/>
</dbReference>
<organism evidence="2">
    <name type="scientific">marine metagenome</name>
    <dbReference type="NCBI Taxonomy" id="408172"/>
    <lineage>
        <taxon>unclassified sequences</taxon>
        <taxon>metagenomes</taxon>
        <taxon>ecological metagenomes</taxon>
    </lineage>
</organism>
<dbReference type="InterPro" id="IPR050967">
    <property type="entry name" value="Thiamine_Salvage_TenA"/>
</dbReference>
<dbReference type="AlphaFoldDB" id="A0A382D9V0"/>
<dbReference type="GO" id="GO:0005829">
    <property type="term" value="C:cytosol"/>
    <property type="evidence" value="ECO:0007669"/>
    <property type="project" value="TreeGrafter"/>
</dbReference>
<dbReference type="PANTHER" id="PTHR43198:SF2">
    <property type="entry name" value="SI:CH1073-67J19.1-RELATED"/>
    <property type="match status" value="1"/>
</dbReference>